<dbReference type="InterPro" id="IPR016092">
    <property type="entry name" value="ATAP"/>
</dbReference>
<dbReference type="OrthoDB" id="1938621at2759"/>
<proteinExistence type="inferred from homology"/>
<organism evidence="11">
    <name type="scientific">Octopus bimaculoides</name>
    <name type="common">California two-spotted octopus</name>
    <dbReference type="NCBI Taxonomy" id="37653"/>
    <lineage>
        <taxon>Eukaryota</taxon>
        <taxon>Metazoa</taxon>
        <taxon>Spiralia</taxon>
        <taxon>Lophotrochozoa</taxon>
        <taxon>Mollusca</taxon>
        <taxon>Cephalopoda</taxon>
        <taxon>Coleoidea</taxon>
        <taxon>Octopodiformes</taxon>
        <taxon>Octopoda</taxon>
        <taxon>Incirrata</taxon>
        <taxon>Octopodidae</taxon>
        <taxon>Octopus</taxon>
    </lineage>
</organism>
<dbReference type="EMBL" id="KQ423405">
    <property type="protein sequence ID" value="KOF72979.1"/>
    <property type="molecule type" value="Genomic_DNA"/>
</dbReference>
<dbReference type="GO" id="GO:0120510">
    <property type="term" value="C:mitochondrial [4Fe-4S] assembly complex"/>
    <property type="evidence" value="ECO:0007669"/>
    <property type="project" value="UniProtKB-ARBA"/>
</dbReference>
<evidence type="ECO:0000256" key="9">
    <source>
        <dbReference type="ARBA" id="ARBA00093471"/>
    </source>
</evidence>
<dbReference type="GO" id="GO:0005506">
    <property type="term" value="F:iron ion binding"/>
    <property type="evidence" value="ECO:0007669"/>
    <property type="project" value="TreeGrafter"/>
</dbReference>
<evidence type="ECO:0000256" key="3">
    <source>
        <dbReference type="ARBA" id="ARBA00022723"/>
    </source>
</evidence>
<dbReference type="Gene3D" id="2.60.300.12">
    <property type="entry name" value="HesB-like domain"/>
    <property type="match status" value="1"/>
</dbReference>
<feature type="domain" description="Core" evidence="10">
    <location>
        <begin position="53"/>
        <end position="148"/>
    </location>
</feature>
<sequence>MALFLKSASRFIVKPLVDQTSFILKSSSRLAQSSVPDASVTLNKSNDHENTVIITDSCVSRLKKLGDDSILRVSVEGGGCSGFQTKFDLVESIENDDKVFEKDGVKVIIDSDSLTFLQGSTIDYVEELIRSSFTVAKNPQADQSCSCGVSFSLKDL</sequence>
<name>A0A0L8G7X2_OCTBM</name>
<dbReference type="PANTHER" id="PTHR43011">
    <property type="entry name" value="IRON-SULFUR CLUSTER ASSEMBLY 2 HOMOLOG, MITOCHONDRIAL"/>
    <property type="match status" value="1"/>
</dbReference>
<evidence type="ECO:0000256" key="1">
    <source>
        <dbReference type="ARBA" id="ARBA00004173"/>
    </source>
</evidence>
<reference evidence="11" key="1">
    <citation type="submission" date="2015-07" db="EMBL/GenBank/DDBJ databases">
        <title>MeaNS - Measles Nucleotide Surveillance Program.</title>
        <authorList>
            <person name="Tran T."/>
            <person name="Druce J."/>
        </authorList>
    </citation>
    <scope>NUCLEOTIDE SEQUENCE</scope>
    <source>
        <strain evidence="11">UCB-OBI-ISO-001</strain>
        <tissue evidence="11">Gonad</tissue>
    </source>
</reference>
<dbReference type="GO" id="GO:0051537">
    <property type="term" value="F:2 iron, 2 sulfur cluster binding"/>
    <property type="evidence" value="ECO:0007669"/>
    <property type="project" value="TreeGrafter"/>
</dbReference>
<dbReference type="STRING" id="37653.A0A0L8G7X2"/>
<dbReference type="NCBIfam" id="TIGR00049">
    <property type="entry name" value="iron-sulfur cluster assembly accessory protein"/>
    <property type="match status" value="1"/>
</dbReference>
<keyword evidence="5" id="KW-0496">Mitochondrion</keyword>
<dbReference type="InterPro" id="IPR000361">
    <property type="entry name" value="ATAP_core_dom"/>
</dbReference>
<evidence type="ECO:0000256" key="4">
    <source>
        <dbReference type="ARBA" id="ARBA00023004"/>
    </source>
</evidence>
<protein>
    <recommendedName>
        <fullName evidence="7">Iron-sulfur cluster assembly 2 homolog, mitochondrial</fullName>
    </recommendedName>
    <alternativeName>
        <fullName evidence="8">HESB-like domain-containing protein 1</fullName>
    </alternativeName>
</protein>
<evidence type="ECO:0000256" key="7">
    <source>
        <dbReference type="ARBA" id="ARBA00073313"/>
    </source>
</evidence>
<gene>
    <name evidence="11" type="ORF">OCBIM_22038566mg</name>
</gene>
<evidence type="ECO:0000259" key="10">
    <source>
        <dbReference type="Pfam" id="PF01521"/>
    </source>
</evidence>
<comment type="function">
    <text evidence="6">Involved in the maturation of mitochondrial 4Fe-4S proteins functioning late in the iron-sulfur cluster assembly pathway. May be involved in the binding of an intermediate of Fe/S cluster assembly.</text>
</comment>
<dbReference type="Pfam" id="PF01521">
    <property type="entry name" value="Fe-S_biosyn"/>
    <property type="match status" value="1"/>
</dbReference>
<evidence type="ECO:0000256" key="5">
    <source>
        <dbReference type="ARBA" id="ARBA00023128"/>
    </source>
</evidence>
<comment type="similarity">
    <text evidence="2">Belongs to the HesB/IscA family.</text>
</comment>
<dbReference type="GO" id="GO:0051539">
    <property type="term" value="F:4 iron, 4 sulfur cluster binding"/>
    <property type="evidence" value="ECO:0007669"/>
    <property type="project" value="TreeGrafter"/>
</dbReference>
<evidence type="ECO:0000256" key="8">
    <source>
        <dbReference type="ARBA" id="ARBA00077082"/>
    </source>
</evidence>
<evidence type="ECO:0000256" key="2">
    <source>
        <dbReference type="ARBA" id="ARBA00006718"/>
    </source>
</evidence>
<dbReference type="KEGG" id="obi:106878612"/>
<dbReference type="FunFam" id="2.60.300.12:FF:000006">
    <property type="entry name" value="Iron-sulfur cluster assembly 2 mitochondrial"/>
    <property type="match status" value="1"/>
</dbReference>
<dbReference type="GO" id="GO:0016226">
    <property type="term" value="P:iron-sulfur cluster assembly"/>
    <property type="evidence" value="ECO:0007669"/>
    <property type="project" value="InterPro"/>
</dbReference>
<keyword evidence="3" id="KW-0479">Metal-binding</keyword>
<evidence type="ECO:0000256" key="6">
    <source>
        <dbReference type="ARBA" id="ARBA00057540"/>
    </source>
</evidence>
<evidence type="ECO:0000313" key="11">
    <source>
        <dbReference type="EMBL" id="KOF72979.1"/>
    </source>
</evidence>
<dbReference type="InterPro" id="IPR035903">
    <property type="entry name" value="HesB-like_dom_sf"/>
</dbReference>
<dbReference type="PANTHER" id="PTHR43011:SF1">
    <property type="entry name" value="IRON-SULFUR CLUSTER ASSEMBLY 2 HOMOLOG, MITOCHONDRIAL"/>
    <property type="match status" value="1"/>
</dbReference>
<dbReference type="AlphaFoldDB" id="A0A0L8G7X2"/>
<comment type="subcellular location">
    <subcellularLocation>
        <location evidence="1">Mitochondrion</location>
    </subcellularLocation>
</comment>
<accession>A0A0L8G7X2</accession>
<comment type="subunit">
    <text evidence="9">Heterotetramer; forms a dimer of dimers with IBA57. Interacts with [2Fe-2S]-ISCA2 forming the heterodimer [2Fe- 2S]-ISCA2-IBA57 complex; [2Fe-2S] cluster binding is absolutely required to promote the complex formation.</text>
</comment>
<keyword evidence="4" id="KW-0408">Iron</keyword>
<dbReference type="SUPFAM" id="SSF89360">
    <property type="entry name" value="HesB-like domain"/>
    <property type="match status" value="1"/>
</dbReference>
<dbReference type="OMA" id="INRFAYH"/>